<dbReference type="GeneID" id="10328965"/>
<gene>
    <name evidence="1" type="ORF">Syn1_073</name>
</gene>
<dbReference type="KEGG" id="vg:10328965"/>
<reference evidence="1 2" key="1">
    <citation type="journal article" date="2010" name="Environ. Microbiol.">
        <title>Genomic analysis of oceanic cyanobacterial myoviruses compared with T4-like myoviruses from diverse hosts and environments.</title>
        <authorList>
            <person name="Sullivan M.B."/>
            <person name="Huang K.H."/>
            <person name="Ignacio-Espinoza J.C."/>
            <person name="Berlin A.M."/>
            <person name="Kelly L."/>
            <person name="Weigele P.R."/>
            <person name="DeFrancesco A.S."/>
            <person name="Kern S.E."/>
            <person name="Thompson L.R."/>
            <person name="Young S."/>
            <person name="Yandava C."/>
            <person name="Fu R."/>
            <person name="Krastins B."/>
            <person name="Chase M."/>
            <person name="Sarracino D."/>
            <person name="Osburne M.S."/>
            <person name="Henn M.R."/>
            <person name="Chisholm S.W."/>
        </authorList>
    </citation>
    <scope>NUCLEOTIDE SEQUENCE [LARGE SCALE GENOMIC DNA]</scope>
    <source>
        <strain evidence="1">Syn1</strain>
    </source>
</reference>
<name>E3SPF8_9CAUD</name>
<dbReference type="EMBL" id="GU071105">
    <property type="protein sequence ID" value="ADO99174.1"/>
    <property type="molecule type" value="Genomic_DNA"/>
</dbReference>
<evidence type="ECO:0000313" key="2">
    <source>
        <dbReference type="Proteomes" id="UP000006534"/>
    </source>
</evidence>
<dbReference type="RefSeq" id="YP_004324444.1">
    <property type="nucleotide sequence ID" value="NC_015288.1"/>
</dbReference>
<organism evidence="1 2">
    <name type="scientific">Prochlorococcus phage Syn1</name>
    <dbReference type="NCBI Taxonomy" id="444861"/>
    <lineage>
        <taxon>Viruses</taxon>
        <taxon>Duplodnaviria</taxon>
        <taxon>Heunggongvirae</taxon>
        <taxon>Uroviricota</taxon>
        <taxon>Caudoviricetes</taxon>
        <taxon>Pantevenvirales</taxon>
        <taxon>Kyanoviridae</taxon>
        <taxon>Vellamovirus</taxon>
        <taxon>Vellamovirus syn1</taxon>
    </lineage>
</organism>
<dbReference type="Proteomes" id="UP000006534">
    <property type="component" value="Segment"/>
</dbReference>
<keyword evidence="2" id="KW-1185">Reference proteome</keyword>
<accession>E3SPF8</accession>
<evidence type="ECO:0000313" key="1">
    <source>
        <dbReference type="EMBL" id="ADO99174.1"/>
    </source>
</evidence>
<proteinExistence type="predicted"/>
<protein>
    <submittedName>
        <fullName evidence="1">Uncharacterized protein</fullName>
    </submittedName>
</protein>
<sequence length="44" mass="4696">MTTCSACGKSCGKTCGKLNGLFNIGKVRWSCCLSAHCIDCQRPL</sequence>